<dbReference type="Pfam" id="PF10604">
    <property type="entry name" value="Polyketide_cyc2"/>
    <property type="match status" value="1"/>
</dbReference>
<dbReference type="InterPro" id="IPR019587">
    <property type="entry name" value="Polyketide_cyclase/dehydratase"/>
</dbReference>
<evidence type="ECO:0000313" key="1">
    <source>
        <dbReference type="EMBL" id="WUO46895.1"/>
    </source>
</evidence>
<organism evidence="1 2">
    <name type="scientific">Streptomyces goshikiensis</name>
    <dbReference type="NCBI Taxonomy" id="1942"/>
    <lineage>
        <taxon>Bacteria</taxon>
        <taxon>Bacillati</taxon>
        <taxon>Actinomycetota</taxon>
        <taxon>Actinomycetes</taxon>
        <taxon>Kitasatosporales</taxon>
        <taxon>Streptomycetaceae</taxon>
        <taxon>Streptomyces</taxon>
    </lineage>
</organism>
<name>A0ABZ1RL72_9ACTN</name>
<gene>
    <name evidence="1" type="ORF">OHU17_14140</name>
</gene>
<accession>A0ABZ1RL72</accession>
<sequence length="147" mass="16245">MNFWSKEAPMWEYEHAVETAADRGAIWRLWSDVENWGAWNGGIEKIELRGPFAEGAEIAMTPPGEDPVLLRVTALGEGEHFTDEARFGGLVLRTTHRLVPLGEDRTRVVYRMEISGEGAEEAGPQIGPGITADWPETMAALVELAAR</sequence>
<dbReference type="SUPFAM" id="SSF55961">
    <property type="entry name" value="Bet v1-like"/>
    <property type="match status" value="1"/>
</dbReference>
<dbReference type="InterPro" id="IPR023393">
    <property type="entry name" value="START-like_dom_sf"/>
</dbReference>
<reference evidence="1" key="1">
    <citation type="submission" date="2022-10" db="EMBL/GenBank/DDBJ databases">
        <title>The complete genomes of actinobacterial strains from the NBC collection.</title>
        <authorList>
            <person name="Joergensen T.S."/>
            <person name="Alvarez Arevalo M."/>
            <person name="Sterndorff E.B."/>
            <person name="Faurdal D."/>
            <person name="Vuksanovic O."/>
            <person name="Mourched A.-S."/>
            <person name="Charusanti P."/>
            <person name="Shaw S."/>
            <person name="Blin K."/>
            <person name="Weber T."/>
        </authorList>
    </citation>
    <scope>NUCLEOTIDE SEQUENCE</scope>
    <source>
        <strain evidence="1">NBC_00283</strain>
    </source>
</reference>
<dbReference type="RefSeq" id="WP_198944735.1">
    <property type="nucleotide sequence ID" value="NZ_BMVE01000001.1"/>
</dbReference>
<dbReference type="Proteomes" id="UP001432075">
    <property type="component" value="Chromosome"/>
</dbReference>
<protein>
    <submittedName>
        <fullName evidence="1">SRPBCC family protein</fullName>
    </submittedName>
</protein>
<proteinExistence type="predicted"/>
<evidence type="ECO:0000313" key="2">
    <source>
        <dbReference type="Proteomes" id="UP001432075"/>
    </source>
</evidence>
<keyword evidence="2" id="KW-1185">Reference proteome</keyword>
<dbReference type="EMBL" id="CP108057">
    <property type="protein sequence ID" value="WUO46895.1"/>
    <property type="molecule type" value="Genomic_DNA"/>
</dbReference>
<dbReference type="Gene3D" id="3.30.530.20">
    <property type="match status" value="1"/>
</dbReference>